<keyword evidence="3" id="KW-1185">Reference proteome</keyword>
<dbReference type="Proteomes" id="UP000708208">
    <property type="component" value="Unassembled WGS sequence"/>
</dbReference>
<organism evidence="2 3">
    <name type="scientific">Allacma fusca</name>
    <dbReference type="NCBI Taxonomy" id="39272"/>
    <lineage>
        <taxon>Eukaryota</taxon>
        <taxon>Metazoa</taxon>
        <taxon>Ecdysozoa</taxon>
        <taxon>Arthropoda</taxon>
        <taxon>Hexapoda</taxon>
        <taxon>Collembola</taxon>
        <taxon>Symphypleona</taxon>
        <taxon>Sminthuridae</taxon>
        <taxon>Allacma</taxon>
    </lineage>
</organism>
<protein>
    <submittedName>
        <fullName evidence="2">Uncharacterized protein</fullName>
    </submittedName>
</protein>
<evidence type="ECO:0000256" key="1">
    <source>
        <dbReference type="SAM" id="Phobius"/>
    </source>
</evidence>
<keyword evidence="1" id="KW-0472">Membrane</keyword>
<proteinExistence type="predicted"/>
<dbReference type="AlphaFoldDB" id="A0A8J2L834"/>
<name>A0A8J2L834_9HEXA</name>
<sequence>ITLFTVTSACAIVFCLLGIIFSIILLSGVKNNNTVQLTSWTRWAVAGIIFSFIYFLFGAFNGNTAVISVHILYVVLNVIFIVIVRIHIGAISSPFKGQVV</sequence>
<reference evidence="2" key="1">
    <citation type="submission" date="2021-06" db="EMBL/GenBank/DDBJ databases">
        <authorList>
            <person name="Hodson N. C."/>
            <person name="Mongue J. A."/>
            <person name="Jaron S. K."/>
        </authorList>
    </citation>
    <scope>NUCLEOTIDE SEQUENCE</scope>
</reference>
<keyword evidence="1" id="KW-1133">Transmembrane helix</keyword>
<feature type="transmembrane region" description="Helical" evidence="1">
    <location>
        <begin position="66"/>
        <end position="88"/>
    </location>
</feature>
<feature type="transmembrane region" description="Helical" evidence="1">
    <location>
        <begin position="40"/>
        <end position="60"/>
    </location>
</feature>
<feature type="non-terminal residue" evidence="2">
    <location>
        <position position="1"/>
    </location>
</feature>
<evidence type="ECO:0000313" key="3">
    <source>
        <dbReference type="Proteomes" id="UP000708208"/>
    </source>
</evidence>
<keyword evidence="1" id="KW-0812">Transmembrane</keyword>
<accession>A0A8J2L834</accession>
<dbReference type="EMBL" id="CAJVCH010393519">
    <property type="protein sequence ID" value="CAG7817414.1"/>
    <property type="molecule type" value="Genomic_DNA"/>
</dbReference>
<gene>
    <name evidence="2" type="ORF">AFUS01_LOCUS27986</name>
</gene>
<feature type="transmembrane region" description="Helical" evidence="1">
    <location>
        <begin position="6"/>
        <end position="28"/>
    </location>
</feature>
<evidence type="ECO:0000313" key="2">
    <source>
        <dbReference type="EMBL" id="CAG7817414.1"/>
    </source>
</evidence>
<comment type="caution">
    <text evidence="2">The sequence shown here is derived from an EMBL/GenBank/DDBJ whole genome shotgun (WGS) entry which is preliminary data.</text>
</comment>